<keyword evidence="3" id="KW-1185">Reference proteome</keyword>
<protein>
    <submittedName>
        <fullName evidence="2">Uncharacterized protein</fullName>
    </submittedName>
</protein>
<proteinExistence type="predicted"/>
<evidence type="ECO:0000313" key="3">
    <source>
        <dbReference type="Proteomes" id="UP000199017"/>
    </source>
</evidence>
<name>A0A1G8QPA0_9BACI</name>
<gene>
    <name evidence="2" type="ORF">SAMN05216352_12120</name>
</gene>
<dbReference type="EMBL" id="FNDU01000021">
    <property type="protein sequence ID" value="SDJ06516.1"/>
    <property type="molecule type" value="Genomic_DNA"/>
</dbReference>
<reference evidence="2 3" key="1">
    <citation type="submission" date="2016-10" db="EMBL/GenBank/DDBJ databases">
        <authorList>
            <person name="de Groot N.N."/>
        </authorList>
    </citation>
    <scope>NUCLEOTIDE SEQUENCE [LARGE SCALE GENOMIC DNA]</scope>
    <source>
        <strain evidence="3">P4B,CCM 7963,CECT 7998,DSM 25260,IBRC-M 10614,KCTC 13821</strain>
    </source>
</reference>
<sequence>MNFDGKYQNLLIKVERFPRKSQTFDGTPETSYTIDKVQSKTEPEQ</sequence>
<feature type="compositionally biased region" description="Polar residues" evidence="1">
    <location>
        <begin position="21"/>
        <end position="33"/>
    </location>
</feature>
<evidence type="ECO:0000256" key="1">
    <source>
        <dbReference type="SAM" id="MobiDB-lite"/>
    </source>
</evidence>
<feature type="region of interest" description="Disordered" evidence="1">
    <location>
        <begin position="21"/>
        <end position="45"/>
    </location>
</feature>
<dbReference type="AlphaFoldDB" id="A0A1G8QPA0"/>
<dbReference type="Proteomes" id="UP000199017">
    <property type="component" value="Unassembled WGS sequence"/>
</dbReference>
<accession>A0A1G8QPA0</accession>
<organism evidence="2 3">
    <name type="scientific">Alteribacillus bidgolensis</name>
    <dbReference type="NCBI Taxonomy" id="930129"/>
    <lineage>
        <taxon>Bacteria</taxon>
        <taxon>Bacillati</taxon>
        <taxon>Bacillota</taxon>
        <taxon>Bacilli</taxon>
        <taxon>Bacillales</taxon>
        <taxon>Bacillaceae</taxon>
        <taxon>Alteribacillus</taxon>
    </lineage>
</organism>
<evidence type="ECO:0000313" key="2">
    <source>
        <dbReference type="EMBL" id="SDJ06516.1"/>
    </source>
</evidence>